<keyword evidence="3" id="KW-0946">Virion</keyword>
<dbReference type="AlphaFoldDB" id="A0A0D0KTX7"/>
<keyword evidence="1" id="KW-0732">Signal</keyword>
<evidence type="ECO:0000313" key="4">
    <source>
        <dbReference type="Proteomes" id="UP000032068"/>
    </source>
</evidence>
<dbReference type="InterPro" id="IPR007893">
    <property type="entry name" value="Spore_coat_U/FanG"/>
</dbReference>
<dbReference type="InterPro" id="IPR053167">
    <property type="entry name" value="Spore_coat_component"/>
</dbReference>
<sequence length="177" mass="17466">MRRSALLVSSLLALAIGSTANAAGTVTGQLGIQLVITDGCTVGNGGSAGGTFGNIDFGSVAAITAPLEAQSVGSGGGGSFSVTCNNGTDYSVTLDSGGNPAGGQRNMSNGTDLIAYNLFQDAGRTTPWGDGSNGGDTLDSTGNGEVQEIVVYGQVPPRAAVPSVGTYTDTVQVTVAW</sequence>
<keyword evidence="3" id="KW-0167">Capsid protein</keyword>
<dbReference type="SMART" id="SM00972">
    <property type="entry name" value="SCPU"/>
    <property type="match status" value="1"/>
</dbReference>
<dbReference type="Pfam" id="PF05229">
    <property type="entry name" value="SCPU"/>
    <property type="match status" value="1"/>
</dbReference>
<dbReference type="RefSeq" id="WP_042553014.1">
    <property type="nucleotide sequence ID" value="NZ_JXQW01000013.1"/>
</dbReference>
<gene>
    <name evidence="3" type="ORF">RU08_06640</name>
</gene>
<evidence type="ECO:0000313" key="3">
    <source>
        <dbReference type="EMBL" id="KIQ03312.1"/>
    </source>
</evidence>
<dbReference type="PANTHER" id="PTHR37089">
    <property type="entry name" value="PROTEIN U-RELATED"/>
    <property type="match status" value="1"/>
</dbReference>
<organism evidence="3 4">
    <name type="scientific">Pseudomonas fulva</name>
    <dbReference type="NCBI Taxonomy" id="47880"/>
    <lineage>
        <taxon>Bacteria</taxon>
        <taxon>Pseudomonadati</taxon>
        <taxon>Pseudomonadota</taxon>
        <taxon>Gammaproteobacteria</taxon>
        <taxon>Pseudomonadales</taxon>
        <taxon>Pseudomonadaceae</taxon>
        <taxon>Pseudomonas</taxon>
    </lineage>
</organism>
<feature type="chain" id="PRO_5002215343" evidence="1">
    <location>
        <begin position="23"/>
        <end position="177"/>
    </location>
</feature>
<feature type="signal peptide" evidence="1">
    <location>
        <begin position="1"/>
        <end position="22"/>
    </location>
</feature>
<dbReference type="Proteomes" id="UP000032068">
    <property type="component" value="Unassembled WGS sequence"/>
</dbReference>
<proteinExistence type="predicted"/>
<dbReference type="EMBL" id="JXQW01000013">
    <property type="protein sequence ID" value="KIQ03312.1"/>
    <property type="molecule type" value="Genomic_DNA"/>
</dbReference>
<dbReference type="OrthoDB" id="8588792at2"/>
<name>A0A0D0KTX7_9PSED</name>
<reference evidence="3 4" key="1">
    <citation type="submission" date="2014-12" db="EMBL/GenBank/DDBJ databases">
        <title>16Stimator: statistical estimation of ribosomal gene copy numbers from draft genome assemblies.</title>
        <authorList>
            <person name="Perisin M.A."/>
            <person name="Vetter M."/>
            <person name="Gilbert J.A."/>
            <person name="Bergelson J."/>
        </authorList>
    </citation>
    <scope>NUCLEOTIDE SEQUENCE [LARGE SCALE GENOMIC DNA]</scope>
    <source>
        <strain evidence="3 4">MEJ086</strain>
    </source>
</reference>
<feature type="domain" description="Spore coat protein U/FanG" evidence="2">
    <location>
        <begin position="27"/>
        <end position="174"/>
    </location>
</feature>
<evidence type="ECO:0000256" key="1">
    <source>
        <dbReference type="SAM" id="SignalP"/>
    </source>
</evidence>
<evidence type="ECO:0000259" key="2">
    <source>
        <dbReference type="Pfam" id="PF05229"/>
    </source>
</evidence>
<comment type="caution">
    <text evidence="3">The sequence shown here is derived from an EMBL/GenBank/DDBJ whole genome shotgun (WGS) entry which is preliminary data.</text>
</comment>
<protein>
    <submittedName>
        <fullName evidence="3">Spore coat protein</fullName>
    </submittedName>
</protein>
<accession>A0A0D0KTX7</accession>